<evidence type="ECO:0000256" key="1">
    <source>
        <dbReference type="ARBA" id="ARBA00004613"/>
    </source>
</evidence>
<feature type="domain" description="Thyroglobulin type-1" evidence="6">
    <location>
        <begin position="267"/>
        <end position="318"/>
    </location>
</feature>
<organism evidence="7 8">
    <name type="scientific">Asbolus verrucosus</name>
    <name type="common">Desert ironclad beetle</name>
    <dbReference type="NCBI Taxonomy" id="1661398"/>
    <lineage>
        <taxon>Eukaryota</taxon>
        <taxon>Metazoa</taxon>
        <taxon>Ecdysozoa</taxon>
        <taxon>Arthropoda</taxon>
        <taxon>Hexapoda</taxon>
        <taxon>Insecta</taxon>
        <taxon>Pterygota</taxon>
        <taxon>Neoptera</taxon>
        <taxon>Endopterygota</taxon>
        <taxon>Coleoptera</taxon>
        <taxon>Polyphaga</taxon>
        <taxon>Cucujiformia</taxon>
        <taxon>Tenebrionidae</taxon>
        <taxon>Pimeliinae</taxon>
        <taxon>Asbolus</taxon>
    </lineage>
</organism>
<dbReference type="AlphaFoldDB" id="A0A482VUI4"/>
<dbReference type="Gene3D" id="4.10.800.10">
    <property type="entry name" value="Thyroglobulin type-1"/>
    <property type="match status" value="2"/>
</dbReference>
<evidence type="ECO:0000256" key="3">
    <source>
        <dbReference type="ARBA" id="ARBA00022737"/>
    </source>
</evidence>
<feature type="non-terminal residue" evidence="7">
    <location>
        <position position="318"/>
    </location>
</feature>
<dbReference type="SMART" id="SM00211">
    <property type="entry name" value="TY"/>
    <property type="match status" value="3"/>
</dbReference>
<comment type="caution">
    <text evidence="5">Lacks conserved residue(s) required for the propagation of feature annotation.</text>
</comment>
<proteinExistence type="predicted"/>
<keyword evidence="4" id="KW-1015">Disulfide bond</keyword>
<comment type="caution">
    <text evidence="7">The sequence shown here is derived from an EMBL/GenBank/DDBJ whole genome shotgun (WGS) entry which is preliminary data.</text>
</comment>
<dbReference type="InterPro" id="IPR000716">
    <property type="entry name" value="Thyroglobulin_1"/>
</dbReference>
<name>A0A482VUI4_ASBVE</name>
<evidence type="ECO:0000313" key="8">
    <source>
        <dbReference type="Proteomes" id="UP000292052"/>
    </source>
</evidence>
<feature type="non-terminal residue" evidence="7">
    <location>
        <position position="1"/>
    </location>
</feature>
<dbReference type="EMBL" id="QDEB01061034">
    <property type="protein sequence ID" value="RZC36525.1"/>
    <property type="molecule type" value="Genomic_DNA"/>
</dbReference>
<reference evidence="7 8" key="1">
    <citation type="submission" date="2017-03" db="EMBL/GenBank/DDBJ databases">
        <title>Genome of the blue death feigning beetle - Asbolus verrucosus.</title>
        <authorList>
            <person name="Rider S.D."/>
        </authorList>
    </citation>
    <scope>NUCLEOTIDE SEQUENCE [LARGE SCALE GENOMIC DNA]</scope>
    <source>
        <strain evidence="7">Butters</strain>
        <tissue evidence="7">Head and leg muscle</tissue>
    </source>
</reference>
<evidence type="ECO:0000256" key="4">
    <source>
        <dbReference type="ARBA" id="ARBA00023157"/>
    </source>
</evidence>
<keyword evidence="3" id="KW-0677">Repeat</keyword>
<comment type="subcellular location">
    <subcellularLocation>
        <location evidence="1">Secreted</location>
    </subcellularLocation>
</comment>
<evidence type="ECO:0000313" key="7">
    <source>
        <dbReference type="EMBL" id="RZC36525.1"/>
    </source>
</evidence>
<evidence type="ECO:0000256" key="2">
    <source>
        <dbReference type="ARBA" id="ARBA00022525"/>
    </source>
</evidence>
<evidence type="ECO:0000256" key="5">
    <source>
        <dbReference type="PROSITE-ProRule" id="PRU00500"/>
    </source>
</evidence>
<dbReference type="GO" id="GO:0007160">
    <property type="term" value="P:cell-matrix adhesion"/>
    <property type="evidence" value="ECO:0007669"/>
    <property type="project" value="TreeGrafter"/>
</dbReference>
<dbReference type="OrthoDB" id="1725934at2759"/>
<dbReference type="Pfam" id="PF00086">
    <property type="entry name" value="Thyroglobulin_1"/>
    <property type="match status" value="2"/>
</dbReference>
<dbReference type="PANTHER" id="PTHR12352:SF24">
    <property type="entry name" value="THYROGLOBULIN TYPE-1 DOMAIN-CONTAINING PROTEIN"/>
    <property type="match status" value="1"/>
</dbReference>
<dbReference type="PROSITE" id="PS51162">
    <property type="entry name" value="THYROGLOBULIN_1_2"/>
    <property type="match status" value="2"/>
</dbReference>
<dbReference type="PANTHER" id="PTHR12352">
    <property type="entry name" value="SECRETED MODULAR CALCIUM-BINDING PROTEIN"/>
    <property type="match status" value="1"/>
</dbReference>
<sequence length="318" mass="35661">DYISENPCKELPDNCKIQNSTYNGIILPSPDPCNCCEYCLEYLSENDYCVVGGAGSMVPDSICGPGLTCVNGTCAKMETVATDGCAYAQGTYDKKRQEGTLGKYEIRPNCDGDGFYEPYMCPPGLTCFCVDKNGERIFGEIAYTNSAPLIMKCQCSRKYYEAVNIIGRELRPDEHFRCDENGDYDTIQCIGDNCMCTDTLDGAPTFPKNNPLTKINMKQENITTNVLQNIWKFLKRSKDIKKKDMTQFSTLNYPAVPSMGDTHPYRKTKCARTITFLGDSLENPECCVNGNFNPMQCKRGKCYCVDENGYQNEKEVDE</sequence>
<evidence type="ECO:0000259" key="6">
    <source>
        <dbReference type="PROSITE" id="PS51162"/>
    </source>
</evidence>
<protein>
    <recommendedName>
        <fullName evidence="6">Thyroglobulin type-1 domain-containing protein</fullName>
    </recommendedName>
</protein>
<dbReference type="SUPFAM" id="SSF57610">
    <property type="entry name" value="Thyroglobulin type-1 domain"/>
    <property type="match status" value="3"/>
</dbReference>
<dbReference type="InterPro" id="IPR051950">
    <property type="entry name" value="Dev_reg/Prot_inhib"/>
</dbReference>
<dbReference type="GO" id="GO:0005604">
    <property type="term" value="C:basement membrane"/>
    <property type="evidence" value="ECO:0007669"/>
    <property type="project" value="TreeGrafter"/>
</dbReference>
<accession>A0A482VUI4</accession>
<gene>
    <name evidence="7" type="ORF">BDFB_010688</name>
</gene>
<feature type="domain" description="Thyroglobulin type-1" evidence="6">
    <location>
        <begin position="71"/>
        <end position="155"/>
    </location>
</feature>
<dbReference type="InterPro" id="IPR036857">
    <property type="entry name" value="Thyroglobulin_1_sf"/>
</dbReference>
<keyword evidence="2" id="KW-0964">Secreted</keyword>
<dbReference type="Proteomes" id="UP000292052">
    <property type="component" value="Unassembled WGS sequence"/>
</dbReference>
<keyword evidence="8" id="KW-1185">Reference proteome</keyword>
<dbReference type="GO" id="GO:0005615">
    <property type="term" value="C:extracellular space"/>
    <property type="evidence" value="ECO:0007669"/>
    <property type="project" value="TreeGrafter"/>
</dbReference>